<dbReference type="Proteomes" id="UP000282551">
    <property type="component" value="Chromosome"/>
</dbReference>
<accession>A0A448I5P4</accession>
<sequence>MSATHPELGPELRQLAQLILDRLDPALRSAAALAAARSAAGPGRCQQVWCPVCALAALATGEEHPLLGIISEHSVALLEVVRAILADTDAAEAGPAEHPEPPTEPPPPPRGRYEPIPVTVEE</sequence>
<dbReference type="RefSeq" id="WP_126333564.1">
    <property type="nucleotide sequence ID" value="NZ_AP022604.1"/>
</dbReference>
<name>A0A448I5P4_MYCCI</name>
<evidence type="ECO:0000313" key="2">
    <source>
        <dbReference type="EMBL" id="VEG47664.1"/>
    </source>
</evidence>
<organism evidence="2 3">
    <name type="scientific">Mycolicibacterium chitae</name>
    <name type="common">Mycobacterium chitae</name>
    <dbReference type="NCBI Taxonomy" id="1792"/>
    <lineage>
        <taxon>Bacteria</taxon>
        <taxon>Bacillati</taxon>
        <taxon>Actinomycetota</taxon>
        <taxon>Actinomycetes</taxon>
        <taxon>Mycobacteriales</taxon>
        <taxon>Mycobacteriaceae</taxon>
        <taxon>Mycolicibacterium</taxon>
    </lineage>
</organism>
<feature type="region of interest" description="Disordered" evidence="1">
    <location>
        <begin position="89"/>
        <end position="122"/>
    </location>
</feature>
<proteinExistence type="predicted"/>
<dbReference type="AlphaFoldDB" id="A0A448I5P4"/>
<evidence type="ECO:0000313" key="3">
    <source>
        <dbReference type="Proteomes" id="UP000282551"/>
    </source>
</evidence>
<keyword evidence="3" id="KW-1185">Reference proteome</keyword>
<gene>
    <name evidence="2" type="ORF">NCTC10485_01947</name>
</gene>
<evidence type="ECO:0000256" key="1">
    <source>
        <dbReference type="SAM" id="MobiDB-lite"/>
    </source>
</evidence>
<reference evidence="2 3" key="1">
    <citation type="submission" date="2018-12" db="EMBL/GenBank/DDBJ databases">
        <authorList>
            <consortium name="Pathogen Informatics"/>
        </authorList>
    </citation>
    <scope>NUCLEOTIDE SEQUENCE [LARGE SCALE GENOMIC DNA]</scope>
    <source>
        <strain evidence="2 3">NCTC10485</strain>
    </source>
</reference>
<dbReference type="OrthoDB" id="4558606at2"/>
<dbReference type="EMBL" id="LR134355">
    <property type="protein sequence ID" value="VEG47664.1"/>
    <property type="molecule type" value="Genomic_DNA"/>
</dbReference>
<protein>
    <submittedName>
        <fullName evidence="2">Uncharacterized protein</fullName>
    </submittedName>
</protein>